<gene>
    <name evidence="5" type="ORF">GTHE00462_LOCUS26436</name>
</gene>
<reference evidence="5" key="1">
    <citation type="submission" date="2021-01" db="EMBL/GenBank/DDBJ databases">
        <authorList>
            <person name="Corre E."/>
            <person name="Pelletier E."/>
            <person name="Niang G."/>
            <person name="Scheremetjew M."/>
            <person name="Finn R."/>
            <person name="Kale V."/>
            <person name="Holt S."/>
            <person name="Cochrane G."/>
            <person name="Meng A."/>
            <person name="Brown T."/>
            <person name="Cohen L."/>
        </authorList>
    </citation>
    <scope>NUCLEOTIDE SEQUENCE</scope>
    <source>
        <strain evidence="5">CCMP 2712</strain>
    </source>
</reference>
<evidence type="ECO:0000313" key="5">
    <source>
        <dbReference type="EMBL" id="CAE2319680.1"/>
    </source>
</evidence>
<feature type="region of interest" description="Disordered" evidence="3">
    <location>
        <begin position="24"/>
        <end position="68"/>
    </location>
</feature>
<feature type="region of interest" description="Disordered" evidence="3">
    <location>
        <begin position="414"/>
        <end position="446"/>
    </location>
</feature>
<evidence type="ECO:0000256" key="1">
    <source>
        <dbReference type="ARBA" id="ARBA00023054"/>
    </source>
</evidence>
<protein>
    <recommendedName>
        <fullName evidence="4">ODAD1 central coiled coil region domain-containing protein</fullName>
    </recommendedName>
</protein>
<dbReference type="Pfam" id="PF21773">
    <property type="entry name" value="ODAD1_CC"/>
    <property type="match status" value="1"/>
</dbReference>
<feature type="compositionally biased region" description="Polar residues" evidence="3">
    <location>
        <begin position="32"/>
        <end position="44"/>
    </location>
</feature>
<evidence type="ECO:0000259" key="4">
    <source>
        <dbReference type="Pfam" id="PF21773"/>
    </source>
</evidence>
<dbReference type="PANTHER" id="PTHR21694:SF18">
    <property type="entry name" value="COILED-COIL DOMAIN-CONTAINING PROTEIN 63"/>
    <property type="match status" value="1"/>
</dbReference>
<dbReference type="InterPro" id="IPR049258">
    <property type="entry name" value="ODAD1_CC"/>
</dbReference>
<feature type="coiled-coil region" evidence="2">
    <location>
        <begin position="286"/>
        <end position="356"/>
    </location>
</feature>
<feature type="compositionally biased region" description="Basic and acidic residues" evidence="3">
    <location>
        <begin position="437"/>
        <end position="446"/>
    </location>
</feature>
<evidence type="ECO:0000256" key="3">
    <source>
        <dbReference type="SAM" id="MobiDB-lite"/>
    </source>
</evidence>
<feature type="coiled-coil region" evidence="2">
    <location>
        <begin position="219"/>
        <end position="246"/>
    </location>
</feature>
<dbReference type="EMBL" id="HBKN01033913">
    <property type="protein sequence ID" value="CAE2319680.1"/>
    <property type="molecule type" value="Transcribed_RNA"/>
</dbReference>
<sequence>MEGKTSAQAQSRFSLESALPAMRRRVSKLSPIGSQTPDPVSTRLQPIHAVKRSVKPQSDADEDKNDARSGVEIAVPWNWVQNDGKRDLRISAIRNRENKKLLQQSQREIQRQRELIAKLRSENSLLRAQQQELLKNQDDKTNTKSEADAREYWMNLKFAVEEEIEKDLQTLNAIKKQFRSLTHQVAARQGQSKEATSGLRFVKISNRLEENLHFTLTKCDEENSEVSKLKLDMEELKREKEYLDLKITSRQKTIEGRNKEAVKLINIANKFYKERSHYQLLASERIAEAGLEAEEHRAKMQDLANRMEYYNQLITERQETYQRELLEAQARASNMNDDAEEVREMMQKRKQEFVEAFDKLMHSSSVWDIQELLSKFLAKEEQISRSRKYLEALKNDADTIREETATLIHDAQTMQEEGELRRHKSHPLSREISSTETRSDEYEKKIQGQAETIRKLSMILLRVKSRMSRCPPLERFKEARKRWDLVRSNLWRISRMKEKSGSERIHTVTSTNTPKYDPRRKTIYEELFDLDEAQQGLNLINDLQNVEMQSLRLLTIAQRLKFIPQSLIAPSPRVDKSSQKLRGAWKAGVKAMLRSPHHPTGRRGSQEINVEGLRRSPRRSIGRVESKMDKEINFITGPKFDVQSKRNKIQIPTYPTLKDIDTPRDSTFAMTSEEVKRYVMEVGYSERVVEKIKRIQQKRANQVEVGAHPPHVEHAE</sequence>
<dbReference type="PANTHER" id="PTHR21694">
    <property type="entry name" value="COILED-COIL DOMAIN-CONTAINING PROTEIN 63"/>
    <property type="match status" value="1"/>
</dbReference>
<organism evidence="5">
    <name type="scientific">Guillardia theta</name>
    <name type="common">Cryptophyte</name>
    <name type="synonym">Cryptomonas phi</name>
    <dbReference type="NCBI Taxonomy" id="55529"/>
    <lineage>
        <taxon>Eukaryota</taxon>
        <taxon>Cryptophyceae</taxon>
        <taxon>Pyrenomonadales</taxon>
        <taxon>Geminigeraceae</taxon>
        <taxon>Guillardia</taxon>
    </lineage>
</organism>
<feature type="domain" description="ODAD1 central coiled coil region" evidence="4">
    <location>
        <begin position="206"/>
        <end position="457"/>
    </location>
</feature>
<name>A0A7S4U8B2_GUITH</name>
<dbReference type="AlphaFoldDB" id="A0A7S4U8B2"/>
<proteinExistence type="predicted"/>
<accession>A0A7S4U8B2</accession>
<keyword evidence="1 2" id="KW-0175">Coiled coil</keyword>
<feature type="coiled-coil region" evidence="2">
    <location>
        <begin position="95"/>
        <end position="136"/>
    </location>
</feature>
<dbReference type="InterPro" id="IPR051876">
    <property type="entry name" value="ODA-DC/CCD"/>
</dbReference>
<evidence type="ECO:0000256" key="2">
    <source>
        <dbReference type="SAM" id="Coils"/>
    </source>
</evidence>
<feature type="region of interest" description="Disordered" evidence="3">
    <location>
        <begin position="594"/>
        <end position="618"/>
    </location>
</feature>